<dbReference type="EMBL" id="JAWDGP010003877">
    <property type="protein sequence ID" value="KAK3769889.1"/>
    <property type="molecule type" value="Genomic_DNA"/>
</dbReference>
<feature type="region of interest" description="Disordered" evidence="1">
    <location>
        <begin position="338"/>
        <end position="373"/>
    </location>
</feature>
<organism evidence="2 3">
    <name type="scientific">Elysia crispata</name>
    <name type="common">lettuce slug</name>
    <dbReference type="NCBI Taxonomy" id="231223"/>
    <lineage>
        <taxon>Eukaryota</taxon>
        <taxon>Metazoa</taxon>
        <taxon>Spiralia</taxon>
        <taxon>Lophotrochozoa</taxon>
        <taxon>Mollusca</taxon>
        <taxon>Gastropoda</taxon>
        <taxon>Heterobranchia</taxon>
        <taxon>Euthyneura</taxon>
        <taxon>Panpulmonata</taxon>
        <taxon>Sacoglossa</taxon>
        <taxon>Placobranchoidea</taxon>
        <taxon>Plakobranchidae</taxon>
        <taxon>Elysia</taxon>
    </lineage>
</organism>
<keyword evidence="3" id="KW-1185">Reference proteome</keyword>
<evidence type="ECO:0000313" key="2">
    <source>
        <dbReference type="EMBL" id="KAK3769889.1"/>
    </source>
</evidence>
<evidence type="ECO:0000256" key="1">
    <source>
        <dbReference type="SAM" id="MobiDB-lite"/>
    </source>
</evidence>
<dbReference type="AlphaFoldDB" id="A0AAE1DGJ6"/>
<protein>
    <submittedName>
        <fullName evidence="2">Uncharacterized protein</fullName>
    </submittedName>
</protein>
<feature type="region of interest" description="Disordered" evidence="1">
    <location>
        <begin position="45"/>
        <end position="74"/>
    </location>
</feature>
<accession>A0AAE1DGJ6</accession>
<comment type="caution">
    <text evidence="2">The sequence shown here is derived from an EMBL/GenBank/DDBJ whole genome shotgun (WGS) entry which is preliminary data.</text>
</comment>
<dbReference type="Proteomes" id="UP001283361">
    <property type="component" value="Unassembled WGS sequence"/>
</dbReference>
<feature type="region of interest" description="Disordered" evidence="1">
    <location>
        <begin position="215"/>
        <end position="243"/>
    </location>
</feature>
<feature type="region of interest" description="Disordered" evidence="1">
    <location>
        <begin position="1"/>
        <end position="22"/>
    </location>
</feature>
<sequence>MDYSRDNQNIRAEVGTPDSNLAQPQIYTKHGYRHLGWMWEHQTPTSPNHRSIPNTDNVIQGGGGNTRLQPRPTTDLYQTRITPFRVEVGTPDSNLAQHRSIPNTDIVIQGRGGNTRLQPRPTTDLYQTRISSFRVEVGTPDSNLAQPQIYTKHGYSHSGSIPNTDNVIQGGGGNTRLQPRPTTDLYQTRITSFRAEVGTPDSNLAQPQIYTKHGYRHSGRRSIPNTDNAIQGGGGNTRLQPRPTTDLYQTRITPFRVEVGTPDSNLAQPQIYTKHGYRHSGQGWEHQTPTSPNHRSIPNTDNFIQGGGGNTRLQPRPTTDLYQTWITPFRVEVGTPDSNLAQHRSISNTDNVIQGRAGNTRLQPRPTIDTKHG</sequence>
<reference evidence="2" key="1">
    <citation type="journal article" date="2023" name="G3 (Bethesda)">
        <title>A reference genome for the long-term kleptoplast-retaining sea slug Elysia crispata morphotype clarki.</title>
        <authorList>
            <person name="Eastman K.E."/>
            <person name="Pendleton A.L."/>
            <person name="Shaikh M.A."/>
            <person name="Suttiyut T."/>
            <person name="Ogas R."/>
            <person name="Tomko P."/>
            <person name="Gavelis G."/>
            <person name="Widhalm J.R."/>
            <person name="Wisecaver J.H."/>
        </authorList>
    </citation>
    <scope>NUCLEOTIDE SEQUENCE</scope>
    <source>
        <strain evidence="2">ECLA1</strain>
    </source>
</reference>
<feature type="compositionally biased region" description="Polar residues" evidence="1">
    <location>
        <begin position="285"/>
        <end position="303"/>
    </location>
</feature>
<name>A0AAE1DGJ6_9GAST</name>
<feature type="region of interest" description="Disordered" evidence="1">
    <location>
        <begin position="277"/>
        <end position="317"/>
    </location>
</feature>
<feature type="compositionally biased region" description="Polar residues" evidence="1">
    <location>
        <begin position="45"/>
        <end position="58"/>
    </location>
</feature>
<proteinExistence type="predicted"/>
<evidence type="ECO:0000313" key="3">
    <source>
        <dbReference type="Proteomes" id="UP001283361"/>
    </source>
</evidence>
<gene>
    <name evidence="2" type="ORF">RRG08_036934</name>
</gene>
<feature type="compositionally biased region" description="Polar residues" evidence="1">
    <location>
        <begin position="1"/>
        <end position="10"/>
    </location>
</feature>
<feature type="compositionally biased region" description="Polar residues" evidence="1">
    <location>
        <begin position="338"/>
        <end position="352"/>
    </location>
</feature>